<dbReference type="GeneID" id="5718744"/>
<feature type="compositionally biased region" description="Gly residues" evidence="4">
    <location>
        <begin position="389"/>
        <end position="399"/>
    </location>
</feature>
<dbReference type="Gramene" id="PNW85631">
    <property type="protein sequence ID" value="PNW85631"/>
    <property type="gene ID" value="CHLRE_03g195500v5"/>
</dbReference>
<dbReference type="EMBL" id="CM008964">
    <property type="protein sequence ID" value="PNW85631.1"/>
    <property type="molecule type" value="Genomic_DNA"/>
</dbReference>
<dbReference type="InterPro" id="IPR002641">
    <property type="entry name" value="PNPLA_dom"/>
</dbReference>
<dbReference type="GO" id="GO:0005737">
    <property type="term" value="C:cytoplasm"/>
    <property type="evidence" value="ECO:0000318"/>
    <property type="project" value="GO_Central"/>
</dbReference>
<keyword evidence="2 3" id="KW-0442">Lipid degradation</keyword>
<feature type="region of interest" description="Disordered" evidence="4">
    <location>
        <begin position="380"/>
        <end position="454"/>
    </location>
</feature>
<dbReference type="GO" id="GO:0004806">
    <property type="term" value="F:triacylglycerol lipase activity"/>
    <property type="evidence" value="ECO:0000318"/>
    <property type="project" value="GO_Central"/>
</dbReference>
<feature type="region of interest" description="Disordered" evidence="4">
    <location>
        <begin position="51"/>
        <end position="113"/>
    </location>
</feature>
<dbReference type="GO" id="GO:0016020">
    <property type="term" value="C:membrane"/>
    <property type="evidence" value="ECO:0000318"/>
    <property type="project" value="GO_Central"/>
</dbReference>
<keyword evidence="7" id="KW-1185">Reference proteome</keyword>
<dbReference type="GO" id="GO:0055088">
    <property type="term" value="P:lipid homeostasis"/>
    <property type="evidence" value="ECO:0000318"/>
    <property type="project" value="GO_Central"/>
</dbReference>
<protein>
    <recommendedName>
        <fullName evidence="3">Patatin</fullName>
        <ecNumber evidence="3">3.1.1.-</ecNumber>
    </recommendedName>
</protein>
<evidence type="ECO:0000313" key="6">
    <source>
        <dbReference type="EMBL" id="PNW85631.1"/>
    </source>
</evidence>
<feature type="short sequence motif" description="DGA/G" evidence="2">
    <location>
        <begin position="280"/>
        <end position="282"/>
    </location>
</feature>
<dbReference type="AlphaFoldDB" id="A0A2K3DYL8"/>
<evidence type="ECO:0000259" key="5">
    <source>
        <dbReference type="PROSITE" id="PS51635"/>
    </source>
</evidence>
<dbReference type="RefSeq" id="XP_001693123.2">
    <property type="nucleotide sequence ID" value="XM_001693071.2"/>
</dbReference>
<dbReference type="FunCoup" id="A0A2K3DYL8">
    <property type="interactions" value="545"/>
</dbReference>
<dbReference type="PaxDb" id="3055-EDP03149"/>
<dbReference type="SUPFAM" id="SSF52151">
    <property type="entry name" value="FabD/lysophospholipase-like"/>
    <property type="match status" value="1"/>
</dbReference>
<feature type="short sequence motif" description="GXSXG" evidence="2">
    <location>
        <begin position="162"/>
        <end position="166"/>
    </location>
</feature>
<gene>
    <name evidence="6" type="ORF">CHLRE_03g195500v5</name>
</gene>
<evidence type="ECO:0000256" key="2">
    <source>
        <dbReference type="PROSITE-ProRule" id="PRU01161"/>
    </source>
</evidence>
<dbReference type="CDD" id="cd07224">
    <property type="entry name" value="Pat_like"/>
    <property type="match status" value="1"/>
</dbReference>
<dbReference type="Gene3D" id="3.40.1090.10">
    <property type="entry name" value="Cytosolic phospholipase A2 catalytic domain"/>
    <property type="match status" value="1"/>
</dbReference>
<name>A0A2K3DYL8_CHLRE</name>
<organism evidence="6 7">
    <name type="scientific">Chlamydomonas reinhardtii</name>
    <name type="common">Chlamydomonas smithii</name>
    <dbReference type="NCBI Taxonomy" id="3055"/>
    <lineage>
        <taxon>Eukaryota</taxon>
        <taxon>Viridiplantae</taxon>
        <taxon>Chlorophyta</taxon>
        <taxon>core chlorophytes</taxon>
        <taxon>Chlorophyceae</taxon>
        <taxon>CS clade</taxon>
        <taxon>Chlamydomonadales</taxon>
        <taxon>Chlamydomonadaceae</taxon>
        <taxon>Chlamydomonas</taxon>
    </lineage>
</organism>
<dbReference type="InterPro" id="IPR033562">
    <property type="entry name" value="PLPL"/>
</dbReference>
<dbReference type="ExpressionAtlas" id="A0A2K3DYL8">
    <property type="expression patterns" value="baseline"/>
</dbReference>
<dbReference type="SMR" id="A0A2K3DYL8"/>
<dbReference type="InterPro" id="IPR016035">
    <property type="entry name" value="Acyl_Trfase/lysoPLipase"/>
</dbReference>
<comment type="similarity">
    <text evidence="3">Belongs to the patatin family.</text>
</comment>
<evidence type="ECO:0000313" key="7">
    <source>
        <dbReference type="Proteomes" id="UP000006906"/>
    </source>
</evidence>
<dbReference type="PROSITE" id="PS51635">
    <property type="entry name" value="PNPLA"/>
    <property type="match status" value="1"/>
</dbReference>
<keyword evidence="2 3" id="KW-0378">Hydrolase</keyword>
<reference evidence="6 7" key="1">
    <citation type="journal article" date="2007" name="Science">
        <title>The Chlamydomonas genome reveals the evolution of key animal and plant functions.</title>
        <authorList>
            <person name="Merchant S.S."/>
            <person name="Prochnik S.E."/>
            <person name="Vallon O."/>
            <person name="Harris E.H."/>
            <person name="Karpowicz S.J."/>
            <person name="Witman G.B."/>
            <person name="Terry A."/>
            <person name="Salamov A."/>
            <person name="Fritz-Laylin L.K."/>
            <person name="Marechal-Drouard L."/>
            <person name="Marshall W.F."/>
            <person name="Qu L.H."/>
            <person name="Nelson D.R."/>
            <person name="Sanderfoot A.A."/>
            <person name="Spalding M.H."/>
            <person name="Kapitonov V.V."/>
            <person name="Ren Q."/>
            <person name="Ferris P."/>
            <person name="Lindquist E."/>
            <person name="Shapiro H."/>
            <person name="Lucas S.M."/>
            <person name="Grimwood J."/>
            <person name="Schmutz J."/>
            <person name="Cardol P."/>
            <person name="Cerutti H."/>
            <person name="Chanfreau G."/>
            <person name="Chen C.L."/>
            <person name="Cognat V."/>
            <person name="Croft M.T."/>
            <person name="Dent R."/>
            <person name="Dutcher S."/>
            <person name="Fernandez E."/>
            <person name="Fukuzawa H."/>
            <person name="Gonzalez-Ballester D."/>
            <person name="Gonzalez-Halphen D."/>
            <person name="Hallmann A."/>
            <person name="Hanikenne M."/>
            <person name="Hippler M."/>
            <person name="Inwood W."/>
            <person name="Jabbari K."/>
            <person name="Kalanon M."/>
            <person name="Kuras R."/>
            <person name="Lefebvre P.A."/>
            <person name="Lemaire S.D."/>
            <person name="Lobanov A.V."/>
            <person name="Lohr M."/>
            <person name="Manuell A."/>
            <person name="Meier I."/>
            <person name="Mets L."/>
            <person name="Mittag M."/>
            <person name="Mittelmeier T."/>
            <person name="Moroney J.V."/>
            <person name="Moseley J."/>
            <person name="Napoli C."/>
            <person name="Nedelcu A.M."/>
            <person name="Niyogi K."/>
            <person name="Novoselov S.V."/>
            <person name="Paulsen I.T."/>
            <person name="Pazour G."/>
            <person name="Purton S."/>
            <person name="Ral J.P."/>
            <person name="Riano-Pachon D.M."/>
            <person name="Riekhof W."/>
            <person name="Rymarquis L."/>
            <person name="Schroda M."/>
            <person name="Stern D."/>
            <person name="Umen J."/>
            <person name="Willows R."/>
            <person name="Wilson N."/>
            <person name="Zimmer S.L."/>
            <person name="Allmer J."/>
            <person name="Balk J."/>
            <person name="Bisova K."/>
            <person name="Chen C.J."/>
            <person name="Elias M."/>
            <person name="Gendler K."/>
            <person name="Hauser C."/>
            <person name="Lamb M.R."/>
            <person name="Ledford H."/>
            <person name="Long J.C."/>
            <person name="Minagawa J."/>
            <person name="Page M.D."/>
            <person name="Pan J."/>
            <person name="Pootakham W."/>
            <person name="Roje S."/>
            <person name="Rose A."/>
            <person name="Stahlberg E."/>
            <person name="Terauchi A.M."/>
            <person name="Yang P."/>
            <person name="Ball S."/>
            <person name="Bowler C."/>
            <person name="Dieckmann C.L."/>
            <person name="Gladyshev V.N."/>
            <person name="Green P."/>
            <person name="Jorgensen R."/>
            <person name="Mayfield S."/>
            <person name="Mueller-Roeber B."/>
            <person name="Rajamani S."/>
            <person name="Sayre R.T."/>
            <person name="Brokstein P."/>
            <person name="Dubchak I."/>
            <person name="Goodstein D."/>
            <person name="Hornick L."/>
            <person name="Huang Y.W."/>
            <person name="Jhaveri J."/>
            <person name="Luo Y."/>
            <person name="Martinez D."/>
            <person name="Ngau W.C."/>
            <person name="Otillar B."/>
            <person name="Poliakov A."/>
            <person name="Porter A."/>
            <person name="Szajkowski L."/>
            <person name="Werner G."/>
            <person name="Zhou K."/>
            <person name="Grigoriev I.V."/>
            <person name="Rokhsar D.S."/>
            <person name="Grossman A.R."/>
        </authorList>
    </citation>
    <scope>NUCLEOTIDE SEQUENCE [LARGE SCALE GENOMIC DNA]</scope>
    <source>
        <strain evidence="7">CC-503</strain>
    </source>
</reference>
<feature type="domain" description="PNPLA" evidence="5">
    <location>
        <begin position="128"/>
        <end position="293"/>
    </location>
</feature>
<dbReference type="PANTHER" id="PTHR12406:SF7">
    <property type="entry name" value="PATATIN-LIKE PHOSPHOLIPASE DOMAIN-CONTAINING PROTEIN 4"/>
    <property type="match status" value="1"/>
</dbReference>
<keyword evidence="1 2" id="KW-0443">Lipid metabolism</keyword>
<evidence type="ECO:0000256" key="3">
    <source>
        <dbReference type="RuleBase" id="RU361262"/>
    </source>
</evidence>
<evidence type="ECO:0000256" key="1">
    <source>
        <dbReference type="ARBA" id="ARBA00023098"/>
    </source>
</evidence>
<comment type="caution">
    <text evidence="2">Lacks conserved residue(s) required for the propagation of feature annotation.</text>
</comment>
<sequence length="454" mass="48568">MSASARSLAAGARLLLPQTSIVRNAPSQFEHSASPLLLPSRAGFFRPDARTSARPSWLTGPASLWSSASSPNGSMDGEPTRSGTEDEPRGGGGGGSSGDEGSTEDKKRRAQARLEQVKRGLEAGTLGFGFSAGGFLYPYHLGVLWELHELDILKDYKVQMAGASAGSLAVATYNCGLEPEKATQALHEFAENCRANGTRYRLGGLLKDFLHAYLPDDAHERCRGNTHVALTRLFPVVRSELISEFESKDDFVNALLTSCHIPFYFNGSWMTEFRGRFYMDGGVAAFIPRPPTPHAVKVCCFPVNEVLATVQDRVAQYERVAALLDVAISPDASEPWPFSYPQMVSWALVPADDDMLRYMINKGRRDARAWAQRMELVPQDAAAGRTEGEGAGDVGGGAERGAARVAEAEERREAEGAAGGVEDTGARQGGEGGATARSEAEAEAVKQAAGGGKK</sequence>
<dbReference type="Pfam" id="PF01734">
    <property type="entry name" value="Patatin"/>
    <property type="match status" value="1"/>
</dbReference>
<dbReference type="PANTHER" id="PTHR12406">
    <property type="entry name" value="CALCIUM-INDEPENDENT PHOSPHOLIPASE A2 IPLA2 -RELATED"/>
    <property type="match status" value="1"/>
</dbReference>
<dbReference type="KEGG" id="cre:CHLRE_03g195500v5"/>
<dbReference type="Proteomes" id="UP000006906">
    <property type="component" value="Chromosome 3"/>
</dbReference>
<feature type="compositionally biased region" description="Polar residues" evidence="4">
    <location>
        <begin position="64"/>
        <end position="73"/>
    </location>
</feature>
<proteinExistence type="inferred from homology"/>
<dbReference type="GO" id="GO:0019433">
    <property type="term" value="P:triglyceride catabolic process"/>
    <property type="evidence" value="ECO:0000318"/>
    <property type="project" value="GO_Central"/>
</dbReference>
<dbReference type="EC" id="3.1.1.-" evidence="3"/>
<accession>A0A2K3DYL8</accession>
<comment type="function">
    <text evidence="3">Lipolytic acyl hydrolase (LAH).</text>
</comment>
<dbReference type="InParanoid" id="A0A2K3DYL8"/>
<evidence type="ECO:0000256" key="4">
    <source>
        <dbReference type="SAM" id="MobiDB-lite"/>
    </source>
</evidence>
<feature type="compositionally biased region" description="Basic and acidic residues" evidence="4">
    <location>
        <begin position="406"/>
        <end position="415"/>
    </location>
</feature>
<dbReference type="GO" id="GO:0005811">
    <property type="term" value="C:lipid droplet"/>
    <property type="evidence" value="ECO:0000318"/>
    <property type="project" value="GO_Central"/>
</dbReference>
<feature type="active site" description="Proton acceptor" evidence="2">
    <location>
        <position position="280"/>
    </location>
</feature>
<dbReference type="OrthoDB" id="197155at2759"/>
<feature type="active site" description="Nucleophile" evidence="2">
    <location>
        <position position="164"/>
    </location>
</feature>
<comment type="domain">
    <text evidence="3">The nitrogen atoms of the two glycine residues in the GGXR motif define the oxyanion hole, and stabilize the oxyanion that forms during the nucleophilic attack by the catalytic serine during substrate cleavage.</text>
</comment>